<evidence type="ECO:0000313" key="1">
    <source>
        <dbReference type="EMBL" id="KAJ0010071.1"/>
    </source>
</evidence>
<proteinExistence type="predicted"/>
<keyword evidence="2" id="KW-1185">Reference proteome</keyword>
<gene>
    <name evidence="1" type="ORF">Pint_33341</name>
</gene>
<protein>
    <submittedName>
        <fullName evidence="1">Uncharacterized protein</fullName>
    </submittedName>
</protein>
<reference evidence="2" key="1">
    <citation type="journal article" date="2023" name="G3 (Bethesda)">
        <title>Genome assembly and association tests identify interacting loci associated with vigor, precocity, and sex in interspecific pistachio rootstocks.</title>
        <authorList>
            <person name="Palmer W."/>
            <person name="Jacygrad E."/>
            <person name="Sagayaradj S."/>
            <person name="Cavanaugh K."/>
            <person name="Han R."/>
            <person name="Bertier L."/>
            <person name="Beede B."/>
            <person name="Kafkas S."/>
            <person name="Golino D."/>
            <person name="Preece J."/>
            <person name="Michelmore R."/>
        </authorList>
    </citation>
    <scope>NUCLEOTIDE SEQUENCE [LARGE SCALE GENOMIC DNA]</scope>
</reference>
<name>A0ACC0X5D4_9ROSI</name>
<organism evidence="1 2">
    <name type="scientific">Pistacia integerrima</name>
    <dbReference type="NCBI Taxonomy" id="434235"/>
    <lineage>
        <taxon>Eukaryota</taxon>
        <taxon>Viridiplantae</taxon>
        <taxon>Streptophyta</taxon>
        <taxon>Embryophyta</taxon>
        <taxon>Tracheophyta</taxon>
        <taxon>Spermatophyta</taxon>
        <taxon>Magnoliopsida</taxon>
        <taxon>eudicotyledons</taxon>
        <taxon>Gunneridae</taxon>
        <taxon>Pentapetalae</taxon>
        <taxon>rosids</taxon>
        <taxon>malvids</taxon>
        <taxon>Sapindales</taxon>
        <taxon>Anacardiaceae</taxon>
        <taxon>Pistacia</taxon>
    </lineage>
</organism>
<evidence type="ECO:0000313" key="2">
    <source>
        <dbReference type="Proteomes" id="UP001163603"/>
    </source>
</evidence>
<accession>A0ACC0X5D4</accession>
<sequence>MSASSSPRSNSSQATLDASLLNRIQNGPPLTQPVPPPNAGNTTVLGNTAVPGTNLISLNASSQIPFRQDRLVLLGIQATVNSAIGPTINNCSTSADAWDKRQGSYANRSNTRMLTLLTTLMTTTKEGIIVSEYMMKIKSVIDNLALIGHPMSDEEIIGHTLNGLQDEFKELTAAVRVRDSPVSFEDLYDKLLDEELIQKRGEIKKTDTPVTAQFTQRSSWNKNKGGFTHNRNFFSNNRSPQGSPSQQHFNSNPGYSRSLPYQGTGYNSGAFPQQSNS</sequence>
<comment type="caution">
    <text evidence="1">The sequence shown here is derived from an EMBL/GenBank/DDBJ whole genome shotgun (WGS) entry which is preliminary data.</text>
</comment>
<dbReference type="EMBL" id="CM047749">
    <property type="protein sequence ID" value="KAJ0010071.1"/>
    <property type="molecule type" value="Genomic_DNA"/>
</dbReference>
<dbReference type="Proteomes" id="UP001163603">
    <property type="component" value="Chromosome 14"/>
</dbReference>